<accession>A0ABQ8BEJ5</accession>
<dbReference type="EMBL" id="JAGKQM010000011">
    <property type="protein sequence ID" value="KAH0903260.1"/>
    <property type="molecule type" value="Genomic_DNA"/>
</dbReference>
<feature type="signal peptide" evidence="1">
    <location>
        <begin position="1"/>
        <end position="22"/>
    </location>
</feature>
<evidence type="ECO:0000313" key="2">
    <source>
        <dbReference type="EMBL" id="KAH0903260.1"/>
    </source>
</evidence>
<reference evidence="2 3" key="1">
    <citation type="submission" date="2021-05" db="EMBL/GenBank/DDBJ databases">
        <title>Genome Assembly of Synthetic Allotetraploid Brassica napus Reveals Homoeologous Exchanges between Subgenomes.</title>
        <authorList>
            <person name="Davis J.T."/>
        </authorList>
    </citation>
    <scope>NUCLEOTIDE SEQUENCE [LARGE SCALE GENOMIC DNA]</scope>
    <source>
        <strain evidence="3">cv. Da-Ae</strain>
        <tissue evidence="2">Seedling</tissue>
    </source>
</reference>
<organism evidence="2 3">
    <name type="scientific">Brassica napus</name>
    <name type="common">Rape</name>
    <dbReference type="NCBI Taxonomy" id="3708"/>
    <lineage>
        <taxon>Eukaryota</taxon>
        <taxon>Viridiplantae</taxon>
        <taxon>Streptophyta</taxon>
        <taxon>Embryophyta</taxon>
        <taxon>Tracheophyta</taxon>
        <taxon>Spermatophyta</taxon>
        <taxon>Magnoliopsida</taxon>
        <taxon>eudicotyledons</taxon>
        <taxon>Gunneridae</taxon>
        <taxon>Pentapetalae</taxon>
        <taxon>rosids</taxon>
        <taxon>malvids</taxon>
        <taxon>Brassicales</taxon>
        <taxon>Brassicaceae</taxon>
        <taxon>Brassiceae</taxon>
        <taxon>Brassica</taxon>
    </lineage>
</organism>
<evidence type="ECO:0000313" key="3">
    <source>
        <dbReference type="Proteomes" id="UP000824890"/>
    </source>
</evidence>
<dbReference type="Proteomes" id="UP000824890">
    <property type="component" value="Unassembled WGS sequence"/>
</dbReference>
<feature type="chain" id="PRO_5045631634" evidence="1">
    <location>
        <begin position="23"/>
        <end position="117"/>
    </location>
</feature>
<keyword evidence="1" id="KW-0732">Signal</keyword>
<name>A0ABQ8BEJ5_BRANA</name>
<protein>
    <submittedName>
        <fullName evidence="2">Uncharacterized protein</fullName>
    </submittedName>
</protein>
<keyword evidence="3" id="KW-1185">Reference proteome</keyword>
<proteinExistence type="predicted"/>
<comment type="caution">
    <text evidence="2">The sequence shown here is derived from an EMBL/GenBank/DDBJ whole genome shotgun (WGS) entry which is preliminary data.</text>
</comment>
<evidence type="ECO:0000256" key="1">
    <source>
        <dbReference type="SAM" id="SignalP"/>
    </source>
</evidence>
<gene>
    <name evidence="2" type="ORF">HID58_042763</name>
</gene>
<sequence>MARFPLLYFLFAAVLTSSLTSAGDENHVYSPCSDSTARSAMDSFLELPSRWKILSLVPIVPFNPKSMRSPFSPSIPLPVPLVIVQFNLVSLIYNGEFRVLIVDFDLLLIGSKFICPD</sequence>